<dbReference type="InterPro" id="IPR039877">
    <property type="entry name" value="TMEM131-like"/>
</dbReference>
<evidence type="ECO:0000256" key="7">
    <source>
        <dbReference type="SAM" id="MobiDB-lite"/>
    </source>
</evidence>
<accession>A0AAV1DQJ5</accession>
<evidence type="ECO:0000259" key="10">
    <source>
        <dbReference type="Pfam" id="PF24474"/>
    </source>
</evidence>
<dbReference type="Pfam" id="PF24501">
    <property type="entry name" value="Ig_TMEM131L_5"/>
    <property type="match status" value="1"/>
</dbReference>
<evidence type="ECO:0000259" key="9">
    <source>
        <dbReference type="Pfam" id="PF12371"/>
    </source>
</evidence>
<evidence type="ECO:0000256" key="2">
    <source>
        <dbReference type="ARBA" id="ARBA00006682"/>
    </source>
</evidence>
<comment type="subcellular location">
    <subcellularLocation>
        <location evidence="1">Membrane</location>
        <topology evidence="1">Single-pass type I membrane protein</topology>
    </subcellularLocation>
</comment>
<keyword evidence="6 8" id="KW-0472">Membrane</keyword>
<dbReference type="Proteomes" id="UP001161247">
    <property type="component" value="Chromosome 6"/>
</dbReference>
<protein>
    <submittedName>
        <fullName evidence="12">OLC1v1010122C1</fullName>
    </submittedName>
</protein>
<dbReference type="Pfam" id="PF24474">
    <property type="entry name" value="DUF7579"/>
    <property type="match status" value="1"/>
</dbReference>
<dbReference type="PANTHER" id="PTHR22050:SF0">
    <property type="entry name" value="TRANSMEMBRANE PROTEIN 131 HOMOLOG"/>
    <property type="match status" value="1"/>
</dbReference>
<feature type="transmembrane region" description="Helical" evidence="8">
    <location>
        <begin position="930"/>
        <end position="955"/>
    </location>
</feature>
<keyword evidence="4" id="KW-0732">Signal</keyword>
<name>A0AAV1DQJ5_OLDCO</name>
<keyword evidence="3 8" id="KW-0812">Transmembrane</keyword>
<evidence type="ECO:0000256" key="3">
    <source>
        <dbReference type="ARBA" id="ARBA00022692"/>
    </source>
</evidence>
<proteinExistence type="inferred from homology"/>
<evidence type="ECO:0000313" key="13">
    <source>
        <dbReference type="Proteomes" id="UP001161247"/>
    </source>
</evidence>
<organism evidence="12 13">
    <name type="scientific">Oldenlandia corymbosa var. corymbosa</name>
    <dbReference type="NCBI Taxonomy" id="529605"/>
    <lineage>
        <taxon>Eukaryota</taxon>
        <taxon>Viridiplantae</taxon>
        <taxon>Streptophyta</taxon>
        <taxon>Embryophyta</taxon>
        <taxon>Tracheophyta</taxon>
        <taxon>Spermatophyta</taxon>
        <taxon>Magnoliopsida</taxon>
        <taxon>eudicotyledons</taxon>
        <taxon>Gunneridae</taxon>
        <taxon>Pentapetalae</taxon>
        <taxon>asterids</taxon>
        <taxon>lamiids</taxon>
        <taxon>Gentianales</taxon>
        <taxon>Rubiaceae</taxon>
        <taxon>Rubioideae</taxon>
        <taxon>Spermacoceae</taxon>
        <taxon>Hedyotis-Oldenlandia complex</taxon>
        <taxon>Oldenlandia</taxon>
    </lineage>
</organism>
<evidence type="ECO:0000313" key="12">
    <source>
        <dbReference type="EMBL" id="CAI9110145.1"/>
    </source>
</evidence>
<dbReference type="Pfam" id="PF12371">
    <property type="entry name" value="TMEM131_like_N"/>
    <property type="match status" value="1"/>
</dbReference>
<dbReference type="InterPro" id="IPR055437">
    <property type="entry name" value="TMEM131L_Ig_5"/>
</dbReference>
<evidence type="ECO:0000256" key="8">
    <source>
        <dbReference type="SAM" id="Phobius"/>
    </source>
</evidence>
<dbReference type="InterPro" id="IPR056001">
    <property type="entry name" value="DUF7579"/>
</dbReference>
<feature type="transmembrane region" description="Helical" evidence="8">
    <location>
        <begin position="895"/>
        <end position="918"/>
    </location>
</feature>
<dbReference type="InterPro" id="IPR022113">
    <property type="entry name" value="TMEM131L_N"/>
</dbReference>
<evidence type="ECO:0000259" key="11">
    <source>
        <dbReference type="Pfam" id="PF24501"/>
    </source>
</evidence>
<feature type="compositionally biased region" description="Basic residues" evidence="7">
    <location>
        <begin position="1087"/>
        <end position="1096"/>
    </location>
</feature>
<sequence>MDDSSSTLNMIGASPQLPYATMYRHRRLYGCAQVLHLVVVLLLSGAILAACESQVEHTGCKSFADNINPDIQDVISGEDLGFESGNLDHRGRGSRYLDNVCHDSNLFCFRSTLPGLLSQDHDAEPKSAEVSGAGSVATSHARSTHMRANISWSSDCDIFKFTSGRTISCSLNSQKGCGLEGHDASCREPFLGRKTQYVESNKGLVTEKSGISYDFSPNVEVSPAHLDWGQKYLFFPSVAFVEVTNTHRDDLLTIYEPYSTNAQFYPCNSSEILLEPGESVSMCFVFLPTWLGLASARFVLQTSSGGFLIQATGFAIESPYKIQSLVGLDVSSSGKWRKNLSLFNPFDEALYVEEVVAWISVSAGNTSYSTRTVCGMNSIEDQHESLLTVKEWIDVKSSEVGLPLVSMRPHRSWEVGPLKTETIMELDVSFPGKGNIFGAFCMQLQRSSTLETETVLVPLEAEHRENTVNIEHASPVSLSLEILVPYGSTGNVVINLSMKNDAPYVVKVVKISEVGDSTNLFHIKYVEGIVLFPNTVTQIASISLRMLDTLSELSGSNMNCELLVLTNDSRNDRIKVSCRDLVHICSRHIIDSSVGSVQWSESVGSGKIQTQPSNSAKKRLLLNEVMNSPAVDELVLKNWKSHATVSGTSVLDDNEVLFPVVEVGNHSSAFVNVRNPSDQPVVMQLILHSGEIIDECKGVDGPLQPSASSSLSSTGEASPARYGFSTAEGALTEALVHPFGRASLGPLLFQPSDRCGWRSSVLVRNNLSGVEWLSLRGIGGSFSMVLFEESRPVQSLDFKLSFPTLHVSSSRDMQNVEETIHVCSQPIVKELYARNIGELPLEIRSIKVSGTKCGLDGFAVQTCKGFRLEPGNAMKLIITYQSDFSVATIHRDLELVLGTGTVVIPMKATLPLYMLSFCKKTIFWMRVKKFAVAVLVTASVCFLLLGCFLPCMASFSQGYFFKTAKRSISATKVEKSSYADQSQKRYGKLTLSARMNGLLRSIGEEQSHLLEPSSRFNDGRGVTKQQISTAKAAKSAVVLEKSSSFKDKEKVLTPLVPAIMNSVAVDSSDSREMSQTGNLKVKTGKDKGRRQKKKKNSGNGIAGLFEVSSSQSGNSTPSSPLSPASSLTPKTSRPVSPEVNYTTHARDRFAVPVQRCESRSSSQPRSKGNVLPSDSVKPYGKKNHPWGVSTQEKLDVLPRMPGKPVLLPSATFPSAGRPNSLWSSRPTSLASTSTIAPHARAPGSKLQEQKAVKTETRTEFEDQFRYDIWGEHIFGVPYMDRSKDTSGLKPHTTENTSCSFFVTGPQTLKSIAQPDTKNCYNEVG</sequence>
<feature type="region of interest" description="Disordered" evidence="7">
    <location>
        <begin position="1066"/>
        <end position="1187"/>
    </location>
</feature>
<reference evidence="12" key="1">
    <citation type="submission" date="2023-03" db="EMBL/GenBank/DDBJ databases">
        <authorList>
            <person name="Julca I."/>
        </authorList>
    </citation>
    <scope>NUCLEOTIDE SEQUENCE</scope>
</reference>
<evidence type="ECO:0000256" key="5">
    <source>
        <dbReference type="ARBA" id="ARBA00022989"/>
    </source>
</evidence>
<keyword evidence="13" id="KW-1185">Reference proteome</keyword>
<evidence type="ECO:0000256" key="1">
    <source>
        <dbReference type="ARBA" id="ARBA00004479"/>
    </source>
</evidence>
<feature type="domain" description="DUF7579" evidence="10">
    <location>
        <begin position="475"/>
        <end position="588"/>
    </location>
</feature>
<feature type="transmembrane region" description="Helical" evidence="8">
    <location>
        <begin position="28"/>
        <end position="50"/>
    </location>
</feature>
<feature type="compositionally biased region" description="Low complexity" evidence="7">
    <location>
        <begin position="1108"/>
        <end position="1132"/>
    </location>
</feature>
<comment type="similarity">
    <text evidence="2">Belongs to the TMEM131 family.</text>
</comment>
<dbReference type="GO" id="GO:0016020">
    <property type="term" value="C:membrane"/>
    <property type="evidence" value="ECO:0007669"/>
    <property type="project" value="UniProtKB-SubCell"/>
</dbReference>
<evidence type="ECO:0000256" key="6">
    <source>
        <dbReference type="ARBA" id="ARBA00023136"/>
    </source>
</evidence>
<dbReference type="EMBL" id="OX459123">
    <property type="protein sequence ID" value="CAI9110145.1"/>
    <property type="molecule type" value="Genomic_DNA"/>
</dbReference>
<keyword evidence="5 8" id="KW-1133">Transmembrane helix</keyword>
<gene>
    <name evidence="12" type="ORF">OLC1_LOCUS17869</name>
</gene>
<feature type="domain" description="Transmembrane protein 131-like N-terminal" evidence="9">
    <location>
        <begin position="219"/>
        <end position="302"/>
    </location>
</feature>
<feature type="domain" description="TMEM131L fifth Ig-like" evidence="11">
    <location>
        <begin position="835"/>
        <end position="899"/>
    </location>
</feature>
<dbReference type="PANTHER" id="PTHR22050">
    <property type="entry name" value="RW1 PROTEIN HOMOLOG"/>
    <property type="match status" value="1"/>
</dbReference>
<evidence type="ECO:0000256" key="4">
    <source>
        <dbReference type="ARBA" id="ARBA00022729"/>
    </source>
</evidence>